<feature type="domain" description="DinB-like" evidence="1">
    <location>
        <begin position="51"/>
        <end position="169"/>
    </location>
</feature>
<dbReference type="Gene3D" id="1.20.120.450">
    <property type="entry name" value="dinb family like domain"/>
    <property type="match status" value="1"/>
</dbReference>
<organism evidence="2 3">
    <name type="scientific">Embleya scabrispora</name>
    <dbReference type="NCBI Taxonomy" id="159449"/>
    <lineage>
        <taxon>Bacteria</taxon>
        <taxon>Bacillati</taxon>
        <taxon>Actinomycetota</taxon>
        <taxon>Actinomycetes</taxon>
        <taxon>Kitasatosporales</taxon>
        <taxon>Streptomycetaceae</taxon>
        <taxon>Embleya</taxon>
    </lineage>
</organism>
<sequence>MIIPETKSWTWVLDTSCPDCGLDTPAVPLARIPALTRANAAAWHEVLVSGGDELRSRPNPDTWSPLEYACHVRDVFVLFDERLRLMLTRDAPDFANWDQDATAVESRYAEQDPVRVAADLAAAGGTLADAFAAVADDQWSRTGNRSDGTVFTVESFARYFIHDPVHHLWDVTGVRAD</sequence>
<keyword evidence="2" id="KW-0489">Methyltransferase</keyword>
<keyword evidence="2" id="KW-0808">Transferase</keyword>
<proteinExistence type="predicted"/>
<dbReference type="EMBL" id="MWQN01000001">
    <property type="protein sequence ID" value="OPC79822.1"/>
    <property type="molecule type" value="Genomic_DNA"/>
</dbReference>
<gene>
    <name evidence="2" type="ORF">B4N89_01680</name>
</gene>
<accession>A0A1T3NT12</accession>
<dbReference type="RefSeq" id="WP_078974092.1">
    <property type="nucleotide sequence ID" value="NZ_MWQN01000001.1"/>
</dbReference>
<comment type="caution">
    <text evidence="2">The sequence shown here is derived from an EMBL/GenBank/DDBJ whole genome shotgun (WGS) entry which is preliminary data.</text>
</comment>
<reference evidence="2 3" key="1">
    <citation type="submission" date="2017-03" db="EMBL/GenBank/DDBJ databases">
        <title>Draft genome sequence of Streptomyces scabrisporus NF3, endophyte isolated from Amphipterygium adstringens.</title>
        <authorList>
            <person name="Vazquez M."/>
            <person name="Ceapa C.D."/>
            <person name="Rodriguez Luna D."/>
            <person name="Sanchez Esquivel S."/>
        </authorList>
    </citation>
    <scope>NUCLEOTIDE SEQUENCE [LARGE SCALE GENOMIC DNA]</scope>
    <source>
        <strain evidence="2 3">NF3</strain>
    </source>
</reference>
<dbReference type="STRING" id="159449.B4N89_01680"/>
<dbReference type="SUPFAM" id="SSF109854">
    <property type="entry name" value="DinB/YfiT-like putative metalloenzymes"/>
    <property type="match status" value="1"/>
</dbReference>
<evidence type="ECO:0000259" key="1">
    <source>
        <dbReference type="Pfam" id="PF12867"/>
    </source>
</evidence>
<keyword evidence="3" id="KW-1185">Reference proteome</keyword>
<dbReference type="InterPro" id="IPR034660">
    <property type="entry name" value="DinB/YfiT-like"/>
</dbReference>
<dbReference type="Proteomes" id="UP000190037">
    <property type="component" value="Unassembled WGS sequence"/>
</dbReference>
<name>A0A1T3NT12_9ACTN</name>
<dbReference type="GO" id="GO:0008168">
    <property type="term" value="F:methyltransferase activity"/>
    <property type="evidence" value="ECO:0007669"/>
    <property type="project" value="UniProtKB-KW"/>
</dbReference>
<evidence type="ECO:0000313" key="2">
    <source>
        <dbReference type="EMBL" id="OPC79822.1"/>
    </source>
</evidence>
<dbReference type="Pfam" id="PF12867">
    <property type="entry name" value="DinB_2"/>
    <property type="match status" value="1"/>
</dbReference>
<dbReference type="InterPro" id="IPR024775">
    <property type="entry name" value="DinB-like"/>
</dbReference>
<dbReference type="GO" id="GO:0032259">
    <property type="term" value="P:methylation"/>
    <property type="evidence" value="ECO:0007669"/>
    <property type="project" value="UniProtKB-KW"/>
</dbReference>
<evidence type="ECO:0000313" key="3">
    <source>
        <dbReference type="Proteomes" id="UP000190037"/>
    </source>
</evidence>
<dbReference type="AlphaFoldDB" id="A0A1T3NT12"/>
<protein>
    <submittedName>
        <fullName evidence="2">Methyltransferase type 12</fullName>
    </submittedName>
</protein>
<dbReference type="OrthoDB" id="3376896at2"/>